<comment type="function">
    <text evidence="8">Ligates lysine onto the cytidine present at position 34 of the AUA codon-specific tRNA(Ile) that contains the anticodon CAU, in an ATP-dependent manner. Cytidine is converted to lysidine, thus changing the amino acid specificity of the tRNA from methionine to isoleucine.</text>
</comment>
<feature type="binding site" evidence="8">
    <location>
        <begin position="27"/>
        <end position="32"/>
    </location>
    <ligand>
        <name>ATP</name>
        <dbReference type="ChEBI" id="CHEBI:30616"/>
    </ligand>
</feature>
<dbReference type="Pfam" id="PF09179">
    <property type="entry name" value="TilS"/>
    <property type="match status" value="1"/>
</dbReference>
<accession>A0A1I3VYN3</accession>
<keyword evidence="4 8" id="KW-0819">tRNA processing</keyword>
<name>A0A1I3VYN3_9GAMM</name>
<gene>
    <name evidence="8" type="primary">tilS</name>
    <name evidence="11" type="ORF">SAMN05421680_12351</name>
    <name evidence="10" type="ORF">Xmau_04042</name>
</gene>
<dbReference type="CDD" id="cd01992">
    <property type="entry name" value="TilS_N"/>
    <property type="match status" value="1"/>
</dbReference>
<dbReference type="HAMAP" id="MF_01161">
    <property type="entry name" value="tRNA_Ile_lys_synt"/>
    <property type="match status" value="1"/>
</dbReference>
<dbReference type="PANTHER" id="PTHR43033">
    <property type="entry name" value="TRNA(ILE)-LYSIDINE SYNTHASE-RELATED"/>
    <property type="match status" value="1"/>
</dbReference>
<dbReference type="InterPro" id="IPR012094">
    <property type="entry name" value="tRNA_Ile_lys_synt"/>
</dbReference>
<comment type="subcellular location">
    <subcellularLocation>
        <location evidence="1 8">Cytoplasm</location>
    </subcellularLocation>
</comment>
<keyword evidence="6 8" id="KW-0067">ATP-binding</keyword>
<dbReference type="InterPro" id="IPR014729">
    <property type="entry name" value="Rossmann-like_a/b/a_fold"/>
</dbReference>
<dbReference type="PANTHER" id="PTHR43033:SF1">
    <property type="entry name" value="TRNA(ILE)-LYSIDINE SYNTHASE-RELATED"/>
    <property type="match status" value="1"/>
</dbReference>
<dbReference type="InterPro" id="IPR012795">
    <property type="entry name" value="tRNA_Ile_lys_synt_N"/>
</dbReference>
<dbReference type="SUPFAM" id="SSF52402">
    <property type="entry name" value="Adenine nucleotide alpha hydrolases-like"/>
    <property type="match status" value="1"/>
</dbReference>
<keyword evidence="2 8" id="KW-0963">Cytoplasm</keyword>
<evidence type="ECO:0000313" key="10">
    <source>
        <dbReference type="EMBL" id="PHM36895.1"/>
    </source>
</evidence>
<evidence type="ECO:0000256" key="2">
    <source>
        <dbReference type="ARBA" id="ARBA00022490"/>
    </source>
</evidence>
<evidence type="ECO:0000256" key="1">
    <source>
        <dbReference type="ARBA" id="ARBA00004496"/>
    </source>
</evidence>
<evidence type="ECO:0000256" key="8">
    <source>
        <dbReference type="HAMAP-Rule" id="MF_01161"/>
    </source>
</evidence>
<comment type="catalytic activity">
    <reaction evidence="7 8">
        <text>cytidine(34) in tRNA(Ile2) + L-lysine + ATP = lysidine(34) in tRNA(Ile2) + AMP + diphosphate + H(+)</text>
        <dbReference type="Rhea" id="RHEA:43744"/>
        <dbReference type="Rhea" id="RHEA-COMP:10625"/>
        <dbReference type="Rhea" id="RHEA-COMP:10670"/>
        <dbReference type="ChEBI" id="CHEBI:15378"/>
        <dbReference type="ChEBI" id="CHEBI:30616"/>
        <dbReference type="ChEBI" id="CHEBI:32551"/>
        <dbReference type="ChEBI" id="CHEBI:33019"/>
        <dbReference type="ChEBI" id="CHEBI:82748"/>
        <dbReference type="ChEBI" id="CHEBI:83665"/>
        <dbReference type="ChEBI" id="CHEBI:456215"/>
        <dbReference type="EC" id="6.3.4.19"/>
    </reaction>
</comment>
<dbReference type="OrthoDB" id="9807403at2"/>
<evidence type="ECO:0000256" key="7">
    <source>
        <dbReference type="ARBA" id="ARBA00048539"/>
    </source>
</evidence>
<comment type="domain">
    <text evidence="8">The N-terminal region contains the highly conserved SGGXDS motif, predicted to be a P-loop motif involved in ATP binding.</text>
</comment>
<dbReference type="Pfam" id="PF11734">
    <property type="entry name" value="TilS_C"/>
    <property type="match status" value="1"/>
</dbReference>
<dbReference type="SUPFAM" id="SSF82829">
    <property type="entry name" value="MesJ substrate recognition domain-like"/>
    <property type="match status" value="1"/>
</dbReference>
<dbReference type="EMBL" id="FORG01000023">
    <property type="protein sequence ID" value="SFK00494.1"/>
    <property type="molecule type" value="Genomic_DNA"/>
</dbReference>
<evidence type="ECO:0000256" key="4">
    <source>
        <dbReference type="ARBA" id="ARBA00022694"/>
    </source>
</evidence>
<dbReference type="GO" id="GO:0006400">
    <property type="term" value="P:tRNA modification"/>
    <property type="evidence" value="ECO:0007669"/>
    <property type="project" value="UniProtKB-UniRule"/>
</dbReference>
<dbReference type="SMART" id="SM00977">
    <property type="entry name" value="TilS_C"/>
    <property type="match status" value="1"/>
</dbReference>
<dbReference type="NCBIfam" id="TIGR02432">
    <property type="entry name" value="lysidine_TilS_N"/>
    <property type="match status" value="1"/>
</dbReference>
<proteinExistence type="inferred from homology"/>
<dbReference type="Proteomes" id="UP000198919">
    <property type="component" value="Unassembled WGS sequence"/>
</dbReference>
<protein>
    <recommendedName>
        <fullName evidence="8">tRNA(Ile)-lysidine synthase</fullName>
        <ecNumber evidence="8">6.3.4.19</ecNumber>
    </recommendedName>
    <alternativeName>
        <fullName evidence="8">tRNA(Ile)-2-lysyl-cytidine synthase</fullName>
    </alternativeName>
    <alternativeName>
        <fullName evidence="8">tRNA(Ile)-lysidine synthetase</fullName>
    </alternativeName>
</protein>
<keyword evidence="13" id="KW-1185">Reference proteome</keyword>
<dbReference type="STRING" id="351675.SAMN05421680_12351"/>
<evidence type="ECO:0000259" key="9">
    <source>
        <dbReference type="SMART" id="SM00977"/>
    </source>
</evidence>
<dbReference type="InterPro" id="IPR011063">
    <property type="entry name" value="TilS/TtcA_N"/>
</dbReference>
<dbReference type="Gene3D" id="3.40.50.620">
    <property type="entry name" value="HUPs"/>
    <property type="match status" value="1"/>
</dbReference>
<evidence type="ECO:0000256" key="3">
    <source>
        <dbReference type="ARBA" id="ARBA00022598"/>
    </source>
</evidence>
<evidence type="ECO:0000313" key="12">
    <source>
        <dbReference type="Proteomes" id="UP000198919"/>
    </source>
</evidence>
<dbReference type="GO" id="GO:0032267">
    <property type="term" value="F:tRNA(Ile)-lysidine synthase activity"/>
    <property type="evidence" value="ECO:0007669"/>
    <property type="project" value="UniProtKB-EC"/>
</dbReference>
<reference evidence="10 13" key="3">
    <citation type="journal article" date="2017" name="Nat. Microbiol.">
        <title>Natural product diversity associated with the nematode symbionts Photorhabdus and Xenorhabdus.</title>
        <authorList>
            <person name="Tobias N.J."/>
            <person name="Wolff H."/>
            <person name="Djahanschiri B."/>
            <person name="Grundmann F."/>
            <person name="Kronenwerth M."/>
            <person name="Shi Y.M."/>
            <person name="Simonyi S."/>
            <person name="Grun P."/>
            <person name="Shapiro-Ilan D."/>
            <person name="Pidot S.J."/>
            <person name="Stinear T.P."/>
            <person name="Ebersberger I."/>
            <person name="Bode H.B."/>
        </authorList>
    </citation>
    <scope>NUCLEOTIDE SEQUENCE [LARGE SCALE GENOMIC DNA]</scope>
    <source>
        <strain evidence="10 13">DSM 17908</strain>
    </source>
</reference>
<comment type="similarity">
    <text evidence="8">Belongs to the tRNA(Ile)-lysidine synthase family.</text>
</comment>
<dbReference type="AlphaFoldDB" id="A0A1I3VYN3"/>
<evidence type="ECO:0000256" key="5">
    <source>
        <dbReference type="ARBA" id="ARBA00022741"/>
    </source>
</evidence>
<dbReference type="EC" id="6.3.4.19" evidence="8"/>
<sequence length="454" mass="52164">MTNTHEPLLTMLAEQVGSYRKILVGFSGGLDSTVLLHLLVRLRNQCRQSQREPLALRAIHIHHGLNSKADSWVEHCSQVCADWQVDFLTEKVSLDTRQDGIEAAARDARYQSFRRELQQDEILITAQHLDDQAETFLLALKRGSGPAGLSSMPANMRFAGTTLLRPLLNASRAELEKYAQVQELKWIEDDSNQDDRYDRNFLRLHITPLLNQRWPHFPQAVSRSANLCGEQEQLLDELLSEALNEVTSSEGAIFIPPLITYSEAKRNALLRRWLAWLGMKMPSREQLQRIWSEVALARQDAEPCFRLGQHDIRRYRQQLWLTPLYQRVAGRTIEWDWGAEQKLTLPDSLGELILAEGNTFKIRAPVKHERVTIRFGIQGHISIVGRQHSRHSKKLWQELGVAPWLRERTPLLYYNDQLIAALGVFVTKEGQCLADEKGISIQYVHTMDRDAPTY</sequence>
<reference evidence="11" key="2">
    <citation type="submission" date="2016-10" db="EMBL/GenBank/DDBJ databases">
        <authorList>
            <person name="de Groot N.N."/>
        </authorList>
    </citation>
    <scope>NUCLEOTIDE SEQUENCE [LARGE SCALE GENOMIC DNA]</scope>
    <source>
        <strain evidence="11">DSM 17908</strain>
    </source>
</reference>
<dbReference type="GO" id="GO:0005737">
    <property type="term" value="C:cytoplasm"/>
    <property type="evidence" value="ECO:0007669"/>
    <property type="project" value="UniProtKB-SubCell"/>
</dbReference>
<reference evidence="12" key="1">
    <citation type="submission" date="2016-10" db="EMBL/GenBank/DDBJ databases">
        <authorList>
            <person name="Varghese N."/>
            <person name="Submissions S."/>
        </authorList>
    </citation>
    <scope>NUCLEOTIDE SEQUENCE [LARGE SCALE GENOMIC DNA]</scope>
    <source>
        <strain evidence="12">DSM 17908</strain>
    </source>
</reference>
<evidence type="ECO:0000313" key="13">
    <source>
        <dbReference type="Proteomes" id="UP000224607"/>
    </source>
</evidence>
<evidence type="ECO:0000313" key="11">
    <source>
        <dbReference type="EMBL" id="SFK00494.1"/>
    </source>
</evidence>
<dbReference type="InterPro" id="IPR015262">
    <property type="entry name" value="tRNA_Ile_lys_synt_subst-bd"/>
</dbReference>
<keyword evidence="5 8" id="KW-0547">Nucleotide-binding</keyword>
<dbReference type="Gene3D" id="1.20.59.20">
    <property type="match status" value="1"/>
</dbReference>
<dbReference type="Proteomes" id="UP000224607">
    <property type="component" value="Unassembled WGS sequence"/>
</dbReference>
<organism evidence="11 12">
    <name type="scientific">Xenorhabdus mauleonii</name>
    <dbReference type="NCBI Taxonomy" id="351675"/>
    <lineage>
        <taxon>Bacteria</taxon>
        <taxon>Pseudomonadati</taxon>
        <taxon>Pseudomonadota</taxon>
        <taxon>Gammaproteobacteria</taxon>
        <taxon>Enterobacterales</taxon>
        <taxon>Morganellaceae</taxon>
        <taxon>Xenorhabdus</taxon>
    </lineage>
</organism>
<dbReference type="EMBL" id="NITY01000024">
    <property type="protein sequence ID" value="PHM36895.1"/>
    <property type="molecule type" value="Genomic_DNA"/>
</dbReference>
<dbReference type="NCBIfam" id="NF007942">
    <property type="entry name" value="PRK10660.1"/>
    <property type="match status" value="1"/>
</dbReference>
<dbReference type="GO" id="GO:0005524">
    <property type="term" value="F:ATP binding"/>
    <property type="evidence" value="ECO:0007669"/>
    <property type="project" value="UniProtKB-UniRule"/>
</dbReference>
<feature type="domain" description="Lysidine-tRNA(Ile) synthetase C-terminal" evidence="9">
    <location>
        <begin position="371"/>
        <end position="443"/>
    </location>
</feature>
<dbReference type="NCBIfam" id="TIGR02433">
    <property type="entry name" value="lysidine_TilS_C"/>
    <property type="match status" value="1"/>
</dbReference>
<evidence type="ECO:0000256" key="6">
    <source>
        <dbReference type="ARBA" id="ARBA00022840"/>
    </source>
</evidence>
<dbReference type="InterPro" id="IPR012796">
    <property type="entry name" value="Lysidine-tRNA-synth_C"/>
</dbReference>
<dbReference type="SUPFAM" id="SSF56037">
    <property type="entry name" value="PheT/TilS domain"/>
    <property type="match status" value="1"/>
</dbReference>
<keyword evidence="3 8" id="KW-0436">Ligase</keyword>
<dbReference type="RefSeq" id="WP_092513328.1">
    <property type="nucleotide sequence ID" value="NZ_CAWNQB010000017.1"/>
</dbReference>
<dbReference type="Pfam" id="PF01171">
    <property type="entry name" value="ATP_bind_3"/>
    <property type="match status" value="1"/>
</dbReference>